<evidence type="ECO:0000256" key="3">
    <source>
        <dbReference type="SAM" id="SignalP"/>
    </source>
</evidence>
<feature type="chain" id="PRO_5043866529" evidence="3">
    <location>
        <begin position="20"/>
        <end position="157"/>
    </location>
</feature>
<evidence type="ECO:0000256" key="2">
    <source>
        <dbReference type="SAM" id="Phobius"/>
    </source>
</evidence>
<accession>A0AAV9V8F0</accession>
<reference evidence="4 5" key="1">
    <citation type="submission" date="2019-10" db="EMBL/GenBank/DDBJ databases">
        <authorList>
            <person name="Palmer J.M."/>
        </authorList>
    </citation>
    <scope>NUCLEOTIDE SEQUENCE [LARGE SCALE GENOMIC DNA]</scope>
    <source>
        <strain evidence="4 5">TWF696</strain>
    </source>
</reference>
<comment type="caution">
    <text evidence="4">The sequence shown here is derived from an EMBL/GenBank/DDBJ whole genome shotgun (WGS) entry which is preliminary data.</text>
</comment>
<dbReference type="AlphaFoldDB" id="A0AAV9V8F0"/>
<dbReference type="EMBL" id="JAVHNQ010000002">
    <property type="protein sequence ID" value="KAK6355017.1"/>
    <property type="molecule type" value="Genomic_DNA"/>
</dbReference>
<keyword evidence="2" id="KW-0472">Membrane</keyword>
<proteinExistence type="predicted"/>
<dbReference type="Proteomes" id="UP001375240">
    <property type="component" value="Unassembled WGS sequence"/>
</dbReference>
<feature type="signal peptide" evidence="3">
    <location>
        <begin position="1"/>
        <end position="19"/>
    </location>
</feature>
<keyword evidence="2" id="KW-1133">Transmembrane helix</keyword>
<feature type="transmembrane region" description="Helical" evidence="2">
    <location>
        <begin position="50"/>
        <end position="73"/>
    </location>
</feature>
<evidence type="ECO:0000313" key="4">
    <source>
        <dbReference type="EMBL" id="KAK6355017.1"/>
    </source>
</evidence>
<keyword evidence="2" id="KW-0812">Transmembrane</keyword>
<organism evidence="4 5">
    <name type="scientific">Orbilia brochopaga</name>
    <dbReference type="NCBI Taxonomy" id="3140254"/>
    <lineage>
        <taxon>Eukaryota</taxon>
        <taxon>Fungi</taxon>
        <taxon>Dikarya</taxon>
        <taxon>Ascomycota</taxon>
        <taxon>Pezizomycotina</taxon>
        <taxon>Orbiliomycetes</taxon>
        <taxon>Orbiliales</taxon>
        <taxon>Orbiliaceae</taxon>
        <taxon>Orbilia</taxon>
    </lineage>
</organism>
<gene>
    <name evidence="4" type="ORF">TWF696_004144</name>
</gene>
<evidence type="ECO:0000313" key="5">
    <source>
        <dbReference type="Proteomes" id="UP001375240"/>
    </source>
</evidence>
<keyword evidence="5" id="KW-1185">Reference proteome</keyword>
<protein>
    <submittedName>
        <fullName evidence="4">Uncharacterized protein</fullName>
    </submittedName>
</protein>
<keyword evidence="3" id="KW-0732">Signal</keyword>
<feature type="region of interest" description="Disordered" evidence="1">
    <location>
        <begin position="133"/>
        <end position="157"/>
    </location>
</feature>
<sequence length="157" mass="17100">MPSTTLLFLSFLHFSLSYSLPTPTTGSTATTTATSTATSTASTNRFSLSAGVSIICGVVAICLIAVGALFYGYRKYNQRKLRRRTQIRMDQMQSSLAARLQQAQVKEEGAAKVYEGDNRRGVHMHVTEITAGSPVEQPVVGEKNPFKSAIVRDRPAR</sequence>
<evidence type="ECO:0000256" key="1">
    <source>
        <dbReference type="SAM" id="MobiDB-lite"/>
    </source>
</evidence>
<name>A0AAV9V8F0_9PEZI</name>